<dbReference type="InterPro" id="IPR008249">
    <property type="entry name" value="UPF0231"/>
</dbReference>
<protein>
    <submittedName>
        <fullName evidence="2">Uncharacterized protein</fullName>
    </submittedName>
</protein>
<dbReference type="PIRSF" id="PIRSF006287">
    <property type="entry name" value="UCP006287"/>
    <property type="match status" value="1"/>
</dbReference>
<dbReference type="OrthoDB" id="5739292at2"/>
<evidence type="ECO:0000256" key="1">
    <source>
        <dbReference type="ARBA" id="ARBA00005367"/>
    </source>
</evidence>
<dbReference type="EMBL" id="LYBM01000018">
    <property type="protein sequence ID" value="ODA33155.1"/>
    <property type="molecule type" value="Genomic_DNA"/>
</dbReference>
<dbReference type="Pfam" id="PF06062">
    <property type="entry name" value="UPF0231"/>
    <property type="match status" value="1"/>
</dbReference>
<reference evidence="2 3" key="1">
    <citation type="submission" date="2016-05" db="EMBL/GenBank/DDBJ databases">
        <title>Genomic Taxonomy of the Vibrionaceae.</title>
        <authorList>
            <person name="Gomez-Gil B."/>
            <person name="Enciso-Ibarra J."/>
        </authorList>
    </citation>
    <scope>NUCLEOTIDE SEQUENCE [LARGE SCALE GENOMIC DNA]</scope>
    <source>
        <strain evidence="2 3">CAIM 1920</strain>
    </source>
</reference>
<keyword evidence="3" id="KW-1185">Reference proteome</keyword>
<organism evidence="2 3">
    <name type="scientific">Veronia pacifica</name>
    <dbReference type="NCBI Taxonomy" id="1080227"/>
    <lineage>
        <taxon>Bacteria</taxon>
        <taxon>Pseudomonadati</taxon>
        <taxon>Pseudomonadota</taxon>
        <taxon>Gammaproteobacteria</taxon>
        <taxon>Vibrionales</taxon>
        <taxon>Vibrionaceae</taxon>
        <taxon>Veronia</taxon>
    </lineage>
</organism>
<sequence length="128" mass="14590">MDYEFRRNTLDDSFHAELSMGHEALGRWLVDELGTDSAAISKLLSAVEDVSQSEQDWNMPGKEFHLTVNREEALIQANSVLNSVDSEPENDSGEDLREYDDESISLCGLEDFVKLVTAWQDFIKRYGR</sequence>
<name>A0A1C3EIU5_9GAMM</name>
<proteinExistence type="inferred from homology"/>
<dbReference type="Proteomes" id="UP000094936">
    <property type="component" value="Unassembled WGS sequence"/>
</dbReference>
<gene>
    <name evidence="2" type="ORF">A8L45_11020</name>
</gene>
<comment type="similarity">
    <text evidence="1">Belongs to the UPF0231 family.</text>
</comment>
<dbReference type="RefSeq" id="WP_068902201.1">
    <property type="nucleotide sequence ID" value="NZ_JBHUIF010000019.1"/>
</dbReference>
<accession>A0A1C3EIU5</accession>
<comment type="caution">
    <text evidence="2">The sequence shown here is derived from an EMBL/GenBank/DDBJ whole genome shotgun (WGS) entry which is preliminary data.</text>
</comment>
<evidence type="ECO:0000313" key="3">
    <source>
        <dbReference type="Proteomes" id="UP000094936"/>
    </source>
</evidence>
<dbReference type="AlphaFoldDB" id="A0A1C3EIU5"/>
<dbReference type="STRING" id="1080227.A8L45_11020"/>
<evidence type="ECO:0000313" key="2">
    <source>
        <dbReference type="EMBL" id="ODA33155.1"/>
    </source>
</evidence>